<sequence length="75" mass="8691">MELLSSVLNKLKFLWFKTNRWHRVIFIFVIVHLQLLPGGQVGFQCNDPALSHPYTGDTVTWKWLMGVTILLPLLV</sequence>
<gene>
    <name evidence="2" type="ORF">LSINAPIS_LOCUS9999</name>
</gene>
<evidence type="ECO:0000313" key="3">
    <source>
        <dbReference type="Proteomes" id="UP000324832"/>
    </source>
</evidence>
<dbReference type="AlphaFoldDB" id="A0A5E4QN51"/>
<keyword evidence="3" id="KW-1185">Reference proteome</keyword>
<protein>
    <submittedName>
        <fullName evidence="2">Uncharacterized protein</fullName>
    </submittedName>
</protein>
<keyword evidence="1" id="KW-1133">Transmembrane helix</keyword>
<dbReference type="EMBL" id="FZQP02003928">
    <property type="protein sequence ID" value="VVC99051.1"/>
    <property type="molecule type" value="Genomic_DNA"/>
</dbReference>
<keyword evidence="1" id="KW-0812">Transmembrane</keyword>
<reference evidence="2 3" key="1">
    <citation type="submission" date="2017-07" db="EMBL/GenBank/DDBJ databases">
        <authorList>
            <person name="Talla V."/>
            <person name="Backstrom N."/>
        </authorList>
    </citation>
    <scope>NUCLEOTIDE SEQUENCE [LARGE SCALE GENOMIC DNA]</scope>
</reference>
<accession>A0A5E4QN51</accession>
<evidence type="ECO:0000256" key="1">
    <source>
        <dbReference type="SAM" id="Phobius"/>
    </source>
</evidence>
<evidence type="ECO:0000313" key="2">
    <source>
        <dbReference type="EMBL" id="VVC99051.1"/>
    </source>
</evidence>
<organism evidence="2 3">
    <name type="scientific">Leptidea sinapis</name>
    <dbReference type="NCBI Taxonomy" id="189913"/>
    <lineage>
        <taxon>Eukaryota</taxon>
        <taxon>Metazoa</taxon>
        <taxon>Ecdysozoa</taxon>
        <taxon>Arthropoda</taxon>
        <taxon>Hexapoda</taxon>
        <taxon>Insecta</taxon>
        <taxon>Pterygota</taxon>
        <taxon>Neoptera</taxon>
        <taxon>Endopterygota</taxon>
        <taxon>Lepidoptera</taxon>
        <taxon>Glossata</taxon>
        <taxon>Ditrysia</taxon>
        <taxon>Papilionoidea</taxon>
        <taxon>Pieridae</taxon>
        <taxon>Dismorphiinae</taxon>
        <taxon>Leptidea</taxon>
    </lineage>
</organism>
<feature type="transmembrane region" description="Helical" evidence="1">
    <location>
        <begin position="21"/>
        <end position="39"/>
    </location>
</feature>
<dbReference type="Proteomes" id="UP000324832">
    <property type="component" value="Unassembled WGS sequence"/>
</dbReference>
<keyword evidence="1" id="KW-0472">Membrane</keyword>
<name>A0A5E4QN51_9NEOP</name>
<feature type="non-terminal residue" evidence="2">
    <location>
        <position position="75"/>
    </location>
</feature>
<proteinExistence type="predicted"/>